<evidence type="ECO:0000313" key="2">
    <source>
        <dbReference type="EMBL" id="GBO27313.1"/>
    </source>
</evidence>
<keyword evidence="3" id="KW-1185">Reference proteome</keyword>
<reference evidence="2 3" key="1">
    <citation type="journal article" date="2019" name="Sci. Rep.">
        <title>Orb-weaving spider Araneus ventricosus genome elucidates the spidroin gene catalogue.</title>
        <authorList>
            <person name="Kono N."/>
            <person name="Nakamura H."/>
            <person name="Ohtoshi R."/>
            <person name="Moran D.A.P."/>
            <person name="Shinohara A."/>
            <person name="Yoshida Y."/>
            <person name="Fujiwara M."/>
            <person name="Mori M."/>
            <person name="Tomita M."/>
            <person name="Arakawa K."/>
        </authorList>
    </citation>
    <scope>NUCLEOTIDE SEQUENCE [LARGE SCALE GENOMIC DNA]</scope>
</reference>
<organism evidence="2 3">
    <name type="scientific">Araneus ventricosus</name>
    <name type="common">Orbweaver spider</name>
    <name type="synonym">Epeira ventricosa</name>
    <dbReference type="NCBI Taxonomy" id="182803"/>
    <lineage>
        <taxon>Eukaryota</taxon>
        <taxon>Metazoa</taxon>
        <taxon>Ecdysozoa</taxon>
        <taxon>Arthropoda</taxon>
        <taxon>Chelicerata</taxon>
        <taxon>Arachnida</taxon>
        <taxon>Araneae</taxon>
        <taxon>Araneomorphae</taxon>
        <taxon>Entelegynae</taxon>
        <taxon>Araneoidea</taxon>
        <taxon>Araneidae</taxon>
        <taxon>Araneus</taxon>
    </lineage>
</organism>
<comment type="caution">
    <text evidence="2">The sequence shown here is derived from an EMBL/GenBank/DDBJ whole genome shotgun (WGS) entry which is preliminary data.</text>
</comment>
<proteinExistence type="predicted"/>
<evidence type="ECO:0000256" key="1">
    <source>
        <dbReference type="SAM" id="MobiDB-lite"/>
    </source>
</evidence>
<sequence length="187" mass="22674">MLDGSWVPWIQLPPPRGYPRQWIWIPKFSEVLTALQPEERKWFLNRLRFASDDDFRSCLYSVTKEEEEQIVKTHARRILLLHLKWPLQSLFLETAENMFHFIGVECFRFLLKKLLVLKDLKEEGLKEDCNYSALFEEFWYRSPRHLKESVIVDPYLSRRMNSNFDAMRRKRKADEDAQINPKKKIKR</sequence>
<protein>
    <submittedName>
        <fullName evidence="2">Uncharacterized protein</fullName>
    </submittedName>
</protein>
<name>A0A4Y2VPJ7_ARAVE</name>
<evidence type="ECO:0000313" key="3">
    <source>
        <dbReference type="Proteomes" id="UP000499080"/>
    </source>
</evidence>
<feature type="region of interest" description="Disordered" evidence="1">
    <location>
        <begin position="167"/>
        <end position="187"/>
    </location>
</feature>
<gene>
    <name evidence="2" type="ORF">AVEN_114727_1</name>
</gene>
<dbReference type="EMBL" id="BGPR01050291">
    <property type="protein sequence ID" value="GBO27313.1"/>
    <property type="molecule type" value="Genomic_DNA"/>
</dbReference>
<accession>A0A4Y2VPJ7</accession>
<dbReference type="Proteomes" id="UP000499080">
    <property type="component" value="Unassembled WGS sequence"/>
</dbReference>
<dbReference type="AlphaFoldDB" id="A0A4Y2VPJ7"/>
<dbReference type="OrthoDB" id="6443573at2759"/>